<dbReference type="SUPFAM" id="SSF47459">
    <property type="entry name" value="HLH, helix-loop-helix DNA-binding domain"/>
    <property type="match status" value="1"/>
</dbReference>
<organism evidence="8 9">
    <name type="scientific">Syphacia muris</name>
    <dbReference type="NCBI Taxonomy" id="451379"/>
    <lineage>
        <taxon>Eukaryota</taxon>
        <taxon>Metazoa</taxon>
        <taxon>Ecdysozoa</taxon>
        <taxon>Nematoda</taxon>
        <taxon>Chromadorea</taxon>
        <taxon>Rhabditida</taxon>
        <taxon>Spirurina</taxon>
        <taxon>Oxyuridomorpha</taxon>
        <taxon>Oxyuroidea</taxon>
        <taxon>Oxyuridae</taxon>
        <taxon>Syphacia</taxon>
    </lineage>
</organism>
<feature type="compositionally biased region" description="Polar residues" evidence="6">
    <location>
        <begin position="251"/>
        <end position="263"/>
    </location>
</feature>
<dbReference type="SMART" id="SM00353">
    <property type="entry name" value="HLH"/>
    <property type="match status" value="1"/>
</dbReference>
<keyword evidence="5" id="KW-0539">Nucleus</keyword>
<keyword evidence="2" id="KW-0805">Transcription regulation</keyword>
<accession>A0A0N5B057</accession>
<evidence type="ECO:0000256" key="6">
    <source>
        <dbReference type="SAM" id="MobiDB-lite"/>
    </source>
</evidence>
<dbReference type="GO" id="GO:0000785">
    <property type="term" value="C:chromatin"/>
    <property type="evidence" value="ECO:0007669"/>
    <property type="project" value="TreeGrafter"/>
</dbReference>
<dbReference type="GO" id="GO:0005667">
    <property type="term" value="C:transcription regulator complex"/>
    <property type="evidence" value="ECO:0007669"/>
    <property type="project" value="TreeGrafter"/>
</dbReference>
<evidence type="ECO:0000313" key="9">
    <source>
        <dbReference type="WBParaSite" id="SMUV_0001065001-mRNA-1"/>
    </source>
</evidence>
<evidence type="ECO:0000256" key="3">
    <source>
        <dbReference type="ARBA" id="ARBA00023125"/>
    </source>
</evidence>
<dbReference type="PANTHER" id="PTHR11793">
    <property type="entry name" value="BASIC HELIX-LOOP-HELIX TRANSCRIPTION FACTOR"/>
    <property type="match status" value="1"/>
</dbReference>
<evidence type="ECO:0000259" key="7">
    <source>
        <dbReference type="PROSITE" id="PS50888"/>
    </source>
</evidence>
<dbReference type="Pfam" id="PF00010">
    <property type="entry name" value="HLH"/>
    <property type="match status" value="1"/>
</dbReference>
<evidence type="ECO:0000313" key="8">
    <source>
        <dbReference type="Proteomes" id="UP000046393"/>
    </source>
</evidence>
<evidence type="ECO:0000256" key="4">
    <source>
        <dbReference type="ARBA" id="ARBA00023163"/>
    </source>
</evidence>
<evidence type="ECO:0000256" key="1">
    <source>
        <dbReference type="ARBA" id="ARBA00004123"/>
    </source>
</evidence>
<feature type="domain" description="BHLH" evidence="7">
    <location>
        <begin position="296"/>
        <end position="352"/>
    </location>
</feature>
<keyword evidence="8" id="KW-1185">Reference proteome</keyword>
<dbReference type="InterPro" id="IPR051098">
    <property type="entry name" value="NeuroDiff_E-box_TFs"/>
</dbReference>
<dbReference type="PROSITE" id="PS50888">
    <property type="entry name" value="BHLH"/>
    <property type="match status" value="1"/>
</dbReference>
<dbReference type="AlphaFoldDB" id="A0A0N5B057"/>
<evidence type="ECO:0000256" key="2">
    <source>
        <dbReference type="ARBA" id="ARBA00023015"/>
    </source>
</evidence>
<dbReference type="GO" id="GO:0000978">
    <property type="term" value="F:RNA polymerase II cis-regulatory region sequence-specific DNA binding"/>
    <property type="evidence" value="ECO:0007669"/>
    <property type="project" value="TreeGrafter"/>
</dbReference>
<evidence type="ECO:0000256" key="5">
    <source>
        <dbReference type="ARBA" id="ARBA00023242"/>
    </source>
</evidence>
<dbReference type="GO" id="GO:0005634">
    <property type="term" value="C:nucleus"/>
    <property type="evidence" value="ECO:0007669"/>
    <property type="project" value="UniProtKB-SubCell"/>
</dbReference>
<proteinExistence type="predicted"/>
<protein>
    <submittedName>
        <fullName evidence="9">BHLH domain-containing protein</fullName>
    </submittedName>
</protein>
<dbReference type="Proteomes" id="UP000046393">
    <property type="component" value="Unplaced"/>
</dbReference>
<feature type="region of interest" description="Disordered" evidence="6">
    <location>
        <begin position="246"/>
        <end position="305"/>
    </location>
</feature>
<keyword evidence="4" id="KW-0804">Transcription</keyword>
<dbReference type="InterPro" id="IPR036638">
    <property type="entry name" value="HLH_DNA-bd_sf"/>
</dbReference>
<dbReference type="PANTHER" id="PTHR11793:SF13">
    <property type="entry name" value="PROTEIN DAUGHTERLESS"/>
    <property type="match status" value="1"/>
</dbReference>
<dbReference type="GO" id="GO:0000981">
    <property type="term" value="F:DNA-binding transcription factor activity, RNA polymerase II-specific"/>
    <property type="evidence" value="ECO:0007669"/>
    <property type="project" value="TreeGrafter"/>
</dbReference>
<feature type="compositionally biased region" description="Basic and acidic residues" evidence="6">
    <location>
        <begin position="279"/>
        <end position="305"/>
    </location>
</feature>
<comment type="subcellular location">
    <subcellularLocation>
        <location evidence="1">Nucleus</location>
    </subcellularLocation>
</comment>
<name>A0A0N5B057_9BILA</name>
<dbReference type="WBParaSite" id="SMUV_0001065001-mRNA-1">
    <property type="protein sequence ID" value="SMUV_0001065001-mRNA-1"/>
    <property type="gene ID" value="SMUV_0001065001"/>
</dbReference>
<dbReference type="STRING" id="451379.A0A0N5B057"/>
<dbReference type="GO" id="GO:0046983">
    <property type="term" value="F:protein dimerization activity"/>
    <property type="evidence" value="ECO:0007669"/>
    <property type="project" value="InterPro"/>
</dbReference>
<keyword evidence="3" id="KW-0238">DNA-binding</keyword>
<dbReference type="Gene3D" id="4.10.280.10">
    <property type="entry name" value="Helix-loop-helix DNA-binding domain"/>
    <property type="match status" value="1"/>
</dbReference>
<reference evidence="9" key="1">
    <citation type="submission" date="2017-02" db="UniProtKB">
        <authorList>
            <consortium name="WormBaseParasite"/>
        </authorList>
    </citation>
    <scope>IDENTIFICATION</scope>
</reference>
<sequence>MYSEETGCGGYPLDNLSMMNHPSASYEMNPYWAAPLPPNSYSLPPAPTMASSYNNGLLPMPSTADDEYARSLSVVPSPAYPVPVSASTTSTGGDVVEIGKMYDGNDPNSTVPSVIPPVPPTMYSHPTAPWTPAYIPQSYVPNADTKPLPDPSAPQFLPDEVLRRDDMASALHPAAAAAAPPPTATTAPAVPFYPHPLQNVPTPILDEPRIVTTPQIPPVDSYVMPAAPRADMMAGLQREQFPEYPMHNSLGGMSSATSTSSLNYMAPPRITTKKRSKSVKLDSDEDSRSADDREADRRSANNARERIRVKDINMAFKELGKMCAQHLQNSGGEKAQTKLGVLHQAVAVITGLEEQVRVSRNPVEVRQRNLNPKAACLKRREEEKIIPT</sequence>
<dbReference type="InterPro" id="IPR011598">
    <property type="entry name" value="bHLH_dom"/>
</dbReference>